<dbReference type="PANTHER" id="PTHR33155">
    <property type="entry name" value="FANTASTIC FOUR-LIKE PROTEIN (DUF3049)"/>
    <property type="match status" value="1"/>
</dbReference>
<feature type="domain" description="FAF" evidence="3">
    <location>
        <begin position="205"/>
        <end position="257"/>
    </location>
</feature>
<dbReference type="EMBL" id="AWWV01006226">
    <property type="protein sequence ID" value="OMP02481.1"/>
    <property type="molecule type" value="Genomic_DNA"/>
</dbReference>
<dbReference type="Pfam" id="PF11250">
    <property type="entry name" value="FAF"/>
    <property type="match status" value="1"/>
</dbReference>
<feature type="compositionally biased region" description="Basic and acidic residues" evidence="2">
    <location>
        <begin position="285"/>
        <end position="294"/>
    </location>
</feature>
<organism evidence="4 5">
    <name type="scientific">Corchorus capsularis</name>
    <name type="common">Jute</name>
    <dbReference type="NCBI Taxonomy" id="210143"/>
    <lineage>
        <taxon>Eukaryota</taxon>
        <taxon>Viridiplantae</taxon>
        <taxon>Streptophyta</taxon>
        <taxon>Embryophyta</taxon>
        <taxon>Tracheophyta</taxon>
        <taxon>Spermatophyta</taxon>
        <taxon>Magnoliopsida</taxon>
        <taxon>eudicotyledons</taxon>
        <taxon>Gunneridae</taxon>
        <taxon>Pentapetalae</taxon>
        <taxon>rosids</taxon>
        <taxon>malvids</taxon>
        <taxon>Malvales</taxon>
        <taxon>Malvaceae</taxon>
        <taxon>Grewioideae</taxon>
        <taxon>Apeibeae</taxon>
        <taxon>Corchorus</taxon>
    </lineage>
</organism>
<sequence>MAAACQSLQHIFENPLPENPTLLETLSSSWNQIKPSIKPIEQSSFTEIFGELHFKENNSSHHHQSISSPASSFPISPFIDHLNNPQTNPFKLSKNDENNYNNNYRSSPKTDIFASTPKFINNCHKKSESFSLNSESLQLCTEGLGFESSDDVEDMKNEMKEDWQMMSKLEDKARSIRNNYKHTTENNLCGGDLRKSRTSNGGGGFPPPISCIGKSGKPWVCFKSYRQDGRFVLKEVRIPTQEFLHACREDGRLKLHFVQPNDEILEEDEEFDEEEEDEEEIITDEFDHHEDQLEQKASLITN</sequence>
<evidence type="ECO:0000313" key="4">
    <source>
        <dbReference type="EMBL" id="OMP02481.1"/>
    </source>
</evidence>
<dbReference type="OMA" id="NEECGPW"/>
<dbReference type="OrthoDB" id="676808at2759"/>
<dbReference type="AlphaFoldDB" id="A0A1R3K5X8"/>
<comment type="caution">
    <text evidence="4">The sequence shown here is derived from an EMBL/GenBank/DDBJ whole genome shotgun (WGS) entry which is preliminary data.</text>
</comment>
<dbReference type="STRING" id="210143.A0A1R3K5X8"/>
<reference evidence="4 5" key="1">
    <citation type="submission" date="2013-09" db="EMBL/GenBank/DDBJ databases">
        <title>Corchorus capsularis genome sequencing.</title>
        <authorList>
            <person name="Alam M."/>
            <person name="Haque M.S."/>
            <person name="Islam M.S."/>
            <person name="Emdad E.M."/>
            <person name="Islam M.M."/>
            <person name="Ahmed B."/>
            <person name="Halim A."/>
            <person name="Hossen Q.M.M."/>
            <person name="Hossain M.Z."/>
            <person name="Ahmed R."/>
            <person name="Khan M.M."/>
            <person name="Islam R."/>
            <person name="Rashid M.M."/>
            <person name="Khan S.A."/>
            <person name="Rahman M.S."/>
            <person name="Alam M."/>
        </authorList>
    </citation>
    <scope>NUCLEOTIDE SEQUENCE [LARGE SCALE GENOMIC DNA]</scope>
    <source>
        <strain evidence="5">cv. CVL-1</strain>
        <tissue evidence="4">Whole seedling</tissue>
    </source>
</reference>
<dbReference type="Proteomes" id="UP000188268">
    <property type="component" value="Unassembled WGS sequence"/>
</dbReference>
<protein>
    <recommendedName>
        <fullName evidence="3">FAF domain-containing protein</fullName>
    </recommendedName>
</protein>
<dbReference type="PANTHER" id="PTHR33155:SF9">
    <property type="entry name" value="FANTASTIC FOUR-LIKE PROTEIN (DUF3049)"/>
    <property type="match status" value="1"/>
</dbReference>
<evidence type="ECO:0000256" key="2">
    <source>
        <dbReference type="SAM" id="MobiDB-lite"/>
    </source>
</evidence>
<keyword evidence="5" id="KW-1185">Reference proteome</keyword>
<dbReference type="InterPro" id="IPR021410">
    <property type="entry name" value="FAF"/>
</dbReference>
<proteinExistence type="inferred from homology"/>
<evidence type="ECO:0000313" key="5">
    <source>
        <dbReference type="Proteomes" id="UP000188268"/>
    </source>
</evidence>
<feature type="region of interest" description="Disordered" evidence="2">
    <location>
        <begin position="267"/>
        <end position="302"/>
    </location>
</feature>
<dbReference type="InterPro" id="IPR046431">
    <property type="entry name" value="FAF_dom"/>
</dbReference>
<dbReference type="Gramene" id="OMP02481">
    <property type="protein sequence ID" value="OMP02481"/>
    <property type="gene ID" value="CCACVL1_02793"/>
</dbReference>
<evidence type="ECO:0000259" key="3">
    <source>
        <dbReference type="Pfam" id="PF11250"/>
    </source>
</evidence>
<gene>
    <name evidence="4" type="ORF">CCACVL1_02793</name>
</gene>
<name>A0A1R3K5X8_COCAP</name>
<evidence type="ECO:0000256" key="1">
    <source>
        <dbReference type="ARBA" id="ARBA00008690"/>
    </source>
</evidence>
<feature type="compositionally biased region" description="Acidic residues" evidence="2">
    <location>
        <begin position="267"/>
        <end position="284"/>
    </location>
</feature>
<comment type="similarity">
    <text evidence="1">Belongs to the fantastic four family.</text>
</comment>
<accession>A0A1R3K5X8</accession>